<dbReference type="EMBL" id="HG937516">
    <property type="protein sequence ID" value="CDN40635.1"/>
    <property type="molecule type" value="Genomic_DNA"/>
</dbReference>
<dbReference type="Proteomes" id="UP000261764">
    <property type="component" value="Chromosome I"/>
</dbReference>
<dbReference type="KEGG" id="mamp:MAMA39_05170"/>
<reference evidence="1 2" key="1">
    <citation type="journal article" date="2015" name="Clin. Infect. Dis.">
        <title>Genomic Investigations unmask Mycoplasma amphoriforme, a new respiratory pathogen.</title>
        <authorList>
            <person name="Gillespie S.H."/>
            <person name="Ling C.L."/>
            <person name="Oravcova K."/>
            <person name="Pinheiro M."/>
            <person name="Wells L."/>
            <person name="Bryant J.M."/>
            <person name="McHugh T.D."/>
            <person name="Bebear C."/>
            <person name="Webster D."/>
            <person name="Harris S.R."/>
            <person name="Seth-Smith H.M."/>
            <person name="Thomson N.R."/>
        </authorList>
    </citation>
    <scope>NUCLEOTIDE SEQUENCE [LARGE SCALE GENOMIC DNA]</scope>
    <source>
        <strain evidence="1 2">A39</strain>
    </source>
</reference>
<dbReference type="Pfam" id="PF17533">
    <property type="entry name" value="DUF5452"/>
    <property type="match status" value="1"/>
</dbReference>
<dbReference type="AlphaFoldDB" id="A0A292IIX6"/>
<dbReference type="RefSeq" id="WP_343251261.1">
    <property type="nucleotide sequence ID" value="NZ_HG937516.1"/>
</dbReference>
<protein>
    <submittedName>
        <fullName evidence="1">Uncharacterized protein</fullName>
    </submittedName>
</protein>
<proteinExistence type="predicted"/>
<gene>
    <name evidence="1" type="ORF">MAMA39_05170</name>
</gene>
<evidence type="ECO:0000313" key="1">
    <source>
        <dbReference type="EMBL" id="CDN40635.1"/>
    </source>
</evidence>
<evidence type="ECO:0000313" key="2">
    <source>
        <dbReference type="Proteomes" id="UP000261764"/>
    </source>
</evidence>
<accession>A0A292IIX6</accession>
<dbReference type="InterPro" id="IPR035219">
    <property type="entry name" value="DUF5452"/>
</dbReference>
<organism evidence="1 2">
    <name type="scientific">Mycoplasma amphoriforme A39</name>
    <dbReference type="NCBI Taxonomy" id="572419"/>
    <lineage>
        <taxon>Bacteria</taxon>
        <taxon>Bacillati</taxon>
        <taxon>Mycoplasmatota</taxon>
        <taxon>Mollicutes</taxon>
        <taxon>Mycoplasmataceae</taxon>
        <taxon>Mycoplasma</taxon>
    </lineage>
</organism>
<sequence length="205" mass="24577">MTKKWRKILTFSVCSILLTSTVALGIRTFFLTNKKEVNKPEQEQLLKEESLLPIIEENKTVDSYPENSSELKKRQYPFGNNEDYKYLYANIHRFLFNQPQWDNLINYRNVMADFSKRSNQFEIKEDVLNKNLRNWLIQAIYAHPYFKAIKKQLSLDIDYDVNVPAKRILINAVWWFENDRSSSELPKRYWDQIKVNLMDRSPDNI</sequence>
<name>A0A292IIX6_9MOLU</name>
<keyword evidence="2" id="KW-1185">Reference proteome</keyword>